<reference evidence="1 2" key="1">
    <citation type="submission" date="2019-06" db="EMBL/GenBank/DDBJ databases">
        <title>Sequencing the genomes of 1000 actinobacteria strains.</title>
        <authorList>
            <person name="Klenk H.-P."/>
        </authorList>
    </citation>
    <scope>NUCLEOTIDE SEQUENCE [LARGE SCALE GENOMIC DNA]</scope>
    <source>
        <strain evidence="1 2">DSM 45511</strain>
    </source>
</reference>
<proteinExistence type="predicted"/>
<dbReference type="AlphaFoldDB" id="A0A543GAN6"/>
<dbReference type="OrthoDB" id="5495411at2"/>
<keyword evidence="1" id="KW-0238">DNA-binding</keyword>
<organism evidence="1 2">
    <name type="scientific">Pseudonocardia cypriaca</name>
    <dbReference type="NCBI Taxonomy" id="882449"/>
    <lineage>
        <taxon>Bacteria</taxon>
        <taxon>Bacillati</taxon>
        <taxon>Actinomycetota</taxon>
        <taxon>Actinomycetes</taxon>
        <taxon>Pseudonocardiales</taxon>
        <taxon>Pseudonocardiaceae</taxon>
        <taxon>Pseudonocardia</taxon>
    </lineage>
</organism>
<accession>A0A543GAN6</accession>
<protein>
    <submittedName>
        <fullName evidence="1">Winged helix DNA-binding protein</fullName>
    </submittedName>
</protein>
<dbReference type="EMBL" id="VFPH01000001">
    <property type="protein sequence ID" value="TQM43138.1"/>
    <property type="molecule type" value="Genomic_DNA"/>
</dbReference>
<evidence type="ECO:0000313" key="1">
    <source>
        <dbReference type="EMBL" id="TQM43138.1"/>
    </source>
</evidence>
<name>A0A543GAN6_9PSEU</name>
<keyword evidence="2" id="KW-1185">Reference proteome</keyword>
<dbReference type="Pfam" id="PF06224">
    <property type="entry name" value="AlkZ-like"/>
    <property type="match status" value="1"/>
</dbReference>
<comment type="caution">
    <text evidence="1">The sequence shown here is derived from an EMBL/GenBank/DDBJ whole genome shotgun (WGS) entry which is preliminary data.</text>
</comment>
<dbReference type="Proteomes" id="UP000319818">
    <property type="component" value="Unassembled WGS sequence"/>
</dbReference>
<sequence length="396" mass="42247">MTASAALRAWWHHRQGLDGHLTGLSAADVLARTGWARSVGGSTPYLTLFARAGIGRDEVDKAVAAEEICELPSARGCTYVLPAADFAVGLTCGAAAPEAELTSAVKHLDVTRSEVEELCDAVLRVLDAAGGPLDPAALRRELGPAVRSLGEAGKKRGTTSTLPLALGLLQARGRVRRVPVNGRLDEQRYGYVPWVPSPLADAPDAEAARTELALRFFRWAGPASLKHFRWFSGLGAAAAKASVARLGLVPVDDLLALPDTVDELAAFEPPDEPSYALVGWIDGIHLLHRDLQRLLDPVDAARPEPASTSGRTLGDLTDPPCQLIVDRGRIVGLWEYDPDAREIVRQLFVPEDDALRAAIARTEEFAREQLGDVRGGSLDSPASRAPRLAALRATAG</sequence>
<dbReference type="PANTHER" id="PTHR38479:SF2">
    <property type="entry name" value="WINGED HELIX DNA-BINDING DOMAIN-CONTAINING PROTEIN"/>
    <property type="match status" value="1"/>
</dbReference>
<evidence type="ECO:0000313" key="2">
    <source>
        <dbReference type="Proteomes" id="UP000319818"/>
    </source>
</evidence>
<gene>
    <name evidence="1" type="ORF">FB388_0479</name>
</gene>
<dbReference type="InterPro" id="IPR009351">
    <property type="entry name" value="AlkZ-like"/>
</dbReference>
<dbReference type="PANTHER" id="PTHR38479">
    <property type="entry name" value="LMO0824 PROTEIN"/>
    <property type="match status" value="1"/>
</dbReference>
<dbReference type="GO" id="GO:0003677">
    <property type="term" value="F:DNA binding"/>
    <property type="evidence" value="ECO:0007669"/>
    <property type="project" value="UniProtKB-KW"/>
</dbReference>
<dbReference type="RefSeq" id="WP_142096220.1">
    <property type="nucleotide sequence ID" value="NZ_VFPH01000001.1"/>
</dbReference>